<organism evidence="1 2">
    <name type="scientific">Paraburkholderia phenazinium</name>
    <dbReference type="NCBI Taxonomy" id="60549"/>
    <lineage>
        <taxon>Bacteria</taxon>
        <taxon>Pseudomonadati</taxon>
        <taxon>Pseudomonadota</taxon>
        <taxon>Betaproteobacteria</taxon>
        <taxon>Burkholderiales</taxon>
        <taxon>Burkholderiaceae</taxon>
        <taxon>Paraburkholderia</taxon>
    </lineage>
</organism>
<evidence type="ECO:0000313" key="2">
    <source>
        <dbReference type="Proteomes" id="UP000199706"/>
    </source>
</evidence>
<dbReference type="Proteomes" id="UP000199706">
    <property type="component" value="Unassembled WGS sequence"/>
</dbReference>
<dbReference type="RefSeq" id="WP_090680254.1">
    <property type="nucleotide sequence ID" value="NZ_FNCJ01000001.1"/>
</dbReference>
<dbReference type="AlphaFoldDB" id="A0A1G7NRV9"/>
<reference evidence="1 2" key="1">
    <citation type="submission" date="2016-10" db="EMBL/GenBank/DDBJ databases">
        <authorList>
            <person name="de Groot N.N."/>
        </authorList>
    </citation>
    <scope>NUCLEOTIDE SEQUENCE [LARGE SCALE GENOMIC DNA]</scope>
    <source>
        <strain evidence="1 2">LMG 2247</strain>
    </source>
</reference>
<protein>
    <submittedName>
        <fullName evidence="1">Uncharacterized protein</fullName>
    </submittedName>
</protein>
<proteinExistence type="predicted"/>
<dbReference type="OrthoDB" id="8780501at2"/>
<name>A0A1G7NRV9_9BURK</name>
<dbReference type="EMBL" id="FNCJ01000001">
    <property type="protein sequence ID" value="SDF76818.1"/>
    <property type="molecule type" value="Genomic_DNA"/>
</dbReference>
<gene>
    <name evidence="1" type="ORF">SAMN05216466_1017</name>
</gene>
<accession>A0A1G7NRV9</accession>
<sequence length="59" mass="6717">MQNRKPIPQNYVKTGRAWFALLRDMTAADALTEFRVEVKAFVTRAEGELEVIDGFAKES</sequence>
<evidence type="ECO:0000313" key="1">
    <source>
        <dbReference type="EMBL" id="SDF76818.1"/>
    </source>
</evidence>